<dbReference type="Pfam" id="PF25967">
    <property type="entry name" value="RND-MFP_C"/>
    <property type="match status" value="1"/>
</dbReference>
<evidence type="ECO:0000256" key="3">
    <source>
        <dbReference type="SAM" id="MobiDB-lite"/>
    </source>
</evidence>
<evidence type="ECO:0000259" key="8">
    <source>
        <dbReference type="Pfam" id="PF25967"/>
    </source>
</evidence>
<organism evidence="9 10">
    <name type="scientific">Sphingomonas qomolangmaensis</name>
    <dbReference type="NCBI Taxonomy" id="2918765"/>
    <lineage>
        <taxon>Bacteria</taxon>
        <taxon>Pseudomonadati</taxon>
        <taxon>Pseudomonadota</taxon>
        <taxon>Alphaproteobacteria</taxon>
        <taxon>Sphingomonadales</taxon>
        <taxon>Sphingomonadaceae</taxon>
        <taxon>Sphingomonas</taxon>
    </lineage>
</organism>
<dbReference type="PANTHER" id="PTHR30158:SF3">
    <property type="entry name" value="MULTIDRUG EFFLUX PUMP SUBUNIT ACRA-RELATED"/>
    <property type="match status" value="1"/>
</dbReference>
<dbReference type="Gene3D" id="2.40.30.170">
    <property type="match status" value="1"/>
</dbReference>
<reference evidence="9" key="1">
    <citation type="submission" date="2022-07" db="EMBL/GenBank/DDBJ databases">
        <title>Sphingomonas sp. nov., a novel bacterium isolated from the north slope of the Mount Everest.</title>
        <authorList>
            <person name="Cui X."/>
            <person name="Liu Y."/>
        </authorList>
    </citation>
    <scope>NUCLEOTIDE SEQUENCE</scope>
    <source>
        <strain evidence="9">S5-59</strain>
    </source>
</reference>
<evidence type="ECO:0000259" key="7">
    <source>
        <dbReference type="Pfam" id="PF25944"/>
    </source>
</evidence>
<evidence type="ECO:0000313" key="9">
    <source>
        <dbReference type="EMBL" id="UUL82242.1"/>
    </source>
</evidence>
<dbReference type="SUPFAM" id="SSF111369">
    <property type="entry name" value="HlyD-like secretion proteins"/>
    <property type="match status" value="1"/>
</dbReference>
<proteinExistence type="inferred from homology"/>
<feature type="region of interest" description="Disordered" evidence="3">
    <location>
        <begin position="363"/>
        <end position="397"/>
    </location>
</feature>
<evidence type="ECO:0000313" key="10">
    <source>
        <dbReference type="Proteomes" id="UP001058533"/>
    </source>
</evidence>
<dbReference type="PANTHER" id="PTHR30158">
    <property type="entry name" value="ACRA/E-RELATED COMPONENT OF DRUG EFFLUX TRANSPORTER"/>
    <property type="match status" value="1"/>
</dbReference>
<keyword evidence="10" id="KW-1185">Reference proteome</keyword>
<comment type="similarity">
    <text evidence="2">Belongs to the membrane fusion protein (MFP) (TC 8.A.1) family.</text>
</comment>
<feature type="signal peptide" evidence="4">
    <location>
        <begin position="1"/>
        <end position="22"/>
    </location>
</feature>
<comment type="subcellular location">
    <subcellularLocation>
        <location evidence="1">Cell envelope</location>
    </subcellularLocation>
</comment>
<keyword evidence="4" id="KW-0732">Signal</keyword>
<evidence type="ECO:0000256" key="4">
    <source>
        <dbReference type="SAM" id="SignalP"/>
    </source>
</evidence>
<dbReference type="InterPro" id="IPR058627">
    <property type="entry name" value="MdtA-like_C"/>
</dbReference>
<feature type="chain" id="PRO_5046800632" evidence="4">
    <location>
        <begin position="23"/>
        <end position="397"/>
    </location>
</feature>
<protein>
    <submittedName>
        <fullName evidence="9">Efflux RND transporter periplasmic adaptor subunit</fullName>
    </submittedName>
</protein>
<gene>
    <name evidence="9" type="ORF">NMP03_13810</name>
</gene>
<dbReference type="PROSITE" id="PS51257">
    <property type="entry name" value="PROKAR_LIPOPROTEIN"/>
    <property type="match status" value="1"/>
</dbReference>
<dbReference type="NCBIfam" id="TIGR01730">
    <property type="entry name" value="RND_mfp"/>
    <property type="match status" value="1"/>
</dbReference>
<evidence type="ECO:0000256" key="2">
    <source>
        <dbReference type="ARBA" id="ARBA00009477"/>
    </source>
</evidence>
<dbReference type="EMBL" id="CP101740">
    <property type="protein sequence ID" value="UUL82242.1"/>
    <property type="molecule type" value="Genomic_DNA"/>
</dbReference>
<accession>A0ABY5L638</accession>
<dbReference type="Gene3D" id="2.40.50.100">
    <property type="match status" value="1"/>
</dbReference>
<feature type="domain" description="Multidrug resistance protein MdtA-like beta-barrel" evidence="7">
    <location>
        <begin position="210"/>
        <end position="296"/>
    </location>
</feature>
<feature type="domain" description="Multidrug resistance protein MdtA-like barrel-sandwich hybrid" evidence="6">
    <location>
        <begin position="64"/>
        <end position="206"/>
    </location>
</feature>
<evidence type="ECO:0000259" key="6">
    <source>
        <dbReference type="Pfam" id="PF25917"/>
    </source>
</evidence>
<sequence>MHRKIACLAPVLCLLAACGGGGDDEASAKAKGKGGTPEVGVVTLQAEQVPLTTELAGRAAAFETSDVRPQVSGVIKARLFTEGSIVRQGQTLYQVDPSIYRAAVAEAEANLANAQANLTAQSARADRFRPLAEIEAVSKQEYTDAQAAARQAAASVQQQRALLETARINLRFTNVPAPITGRIGRSIATTGALVTANQAEALTMIQRLDPIFIDIQQSSADLLALRRALATDNTIPSTAEVRLRLEDGSDYGQVGTLQFAEAMVDPETGAVTLRARFPNPQGLLLPGMYVRARFSQATARRAILVPQAGISRDPRGNATVLIVGPDNKAVRRNVRAEQTVGDKWLVTGGVRAGDRVIVEGLARAQPGQTVRPVPAGSAPRQRPATQGGAQGATKAGN</sequence>
<evidence type="ECO:0000259" key="5">
    <source>
        <dbReference type="Pfam" id="PF25876"/>
    </source>
</evidence>
<dbReference type="InterPro" id="IPR058624">
    <property type="entry name" value="MdtA-like_HH"/>
</dbReference>
<dbReference type="Pfam" id="PF25944">
    <property type="entry name" value="Beta-barrel_RND"/>
    <property type="match status" value="1"/>
</dbReference>
<dbReference type="Gene3D" id="2.40.420.20">
    <property type="match status" value="1"/>
</dbReference>
<dbReference type="Gene3D" id="1.10.287.470">
    <property type="entry name" value="Helix hairpin bin"/>
    <property type="match status" value="1"/>
</dbReference>
<dbReference type="Pfam" id="PF25876">
    <property type="entry name" value="HH_MFP_RND"/>
    <property type="match status" value="1"/>
</dbReference>
<feature type="domain" description="Multidrug resistance protein MdtA-like alpha-helical hairpin" evidence="5">
    <location>
        <begin position="105"/>
        <end position="173"/>
    </location>
</feature>
<evidence type="ECO:0000256" key="1">
    <source>
        <dbReference type="ARBA" id="ARBA00004196"/>
    </source>
</evidence>
<dbReference type="InterPro" id="IPR058626">
    <property type="entry name" value="MdtA-like_b-barrel"/>
</dbReference>
<feature type="compositionally biased region" description="Low complexity" evidence="3">
    <location>
        <begin position="384"/>
        <end position="397"/>
    </location>
</feature>
<dbReference type="Pfam" id="PF25917">
    <property type="entry name" value="BSH_RND"/>
    <property type="match status" value="1"/>
</dbReference>
<dbReference type="InterPro" id="IPR006143">
    <property type="entry name" value="RND_pump_MFP"/>
</dbReference>
<name>A0ABY5L638_9SPHN</name>
<dbReference type="Proteomes" id="UP001058533">
    <property type="component" value="Chromosome"/>
</dbReference>
<feature type="domain" description="Multidrug resistance protein MdtA-like C-terminal permuted SH3" evidence="8">
    <location>
        <begin position="302"/>
        <end position="363"/>
    </location>
</feature>
<dbReference type="InterPro" id="IPR058625">
    <property type="entry name" value="MdtA-like_BSH"/>
</dbReference>